<feature type="transmembrane region" description="Helical" evidence="3">
    <location>
        <begin position="170"/>
        <end position="191"/>
    </location>
</feature>
<keyword evidence="3" id="KW-0812">Transmembrane</keyword>
<keyword evidence="6" id="KW-1185">Reference proteome</keyword>
<dbReference type="Pfam" id="PF07690">
    <property type="entry name" value="MFS_1"/>
    <property type="match status" value="1"/>
</dbReference>
<gene>
    <name evidence="5" type="ORF">HGRIS_012148</name>
</gene>
<evidence type="ECO:0000256" key="2">
    <source>
        <dbReference type="ARBA" id="ARBA00006727"/>
    </source>
</evidence>
<dbReference type="PANTHER" id="PTHR11360:SF284">
    <property type="entry name" value="EG:103B4.3 PROTEIN-RELATED"/>
    <property type="match status" value="1"/>
</dbReference>
<evidence type="ECO:0000256" key="1">
    <source>
        <dbReference type="ARBA" id="ARBA00004141"/>
    </source>
</evidence>
<reference evidence="6" key="1">
    <citation type="submission" date="2024-06" db="EMBL/GenBank/DDBJ databases">
        <title>Multi-omics analyses provide insights into the biosynthesis of the anticancer antibiotic pleurotin in Hohenbuehelia grisea.</title>
        <authorList>
            <person name="Weaver J.A."/>
            <person name="Alberti F."/>
        </authorList>
    </citation>
    <scope>NUCLEOTIDE SEQUENCE [LARGE SCALE GENOMIC DNA]</scope>
    <source>
        <strain evidence="6">T-177</strain>
    </source>
</reference>
<accession>A0ABR3IRG5</accession>
<protein>
    <recommendedName>
        <fullName evidence="4">Major facilitator superfamily (MFS) profile domain-containing protein</fullName>
    </recommendedName>
</protein>
<feature type="transmembrane region" description="Helical" evidence="3">
    <location>
        <begin position="411"/>
        <end position="432"/>
    </location>
</feature>
<evidence type="ECO:0000259" key="4">
    <source>
        <dbReference type="PROSITE" id="PS50850"/>
    </source>
</evidence>
<feature type="transmembrane region" description="Helical" evidence="3">
    <location>
        <begin position="374"/>
        <end position="391"/>
    </location>
</feature>
<feature type="domain" description="Major facilitator superfamily (MFS) profile" evidence="4">
    <location>
        <begin position="245"/>
        <end position="441"/>
    </location>
</feature>
<dbReference type="InterPro" id="IPR011701">
    <property type="entry name" value="MFS"/>
</dbReference>
<evidence type="ECO:0000313" key="6">
    <source>
        <dbReference type="Proteomes" id="UP001556367"/>
    </source>
</evidence>
<evidence type="ECO:0000256" key="3">
    <source>
        <dbReference type="SAM" id="Phobius"/>
    </source>
</evidence>
<comment type="caution">
    <text evidence="5">The sequence shown here is derived from an EMBL/GenBank/DDBJ whole genome shotgun (WGS) entry which is preliminary data.</text>
</comment>
<name>A0ABR3IRG5_9AGAR</name>
<keyword evidence="3" id="KW-1133">Transmembrane helix</keyword>
<dbReference type="InterPro" id="IPR020846">
    <property type="entry name" value="MFS_dom"/>
</dbReference>
<comment type="similarity">
    <text evidence="2">Belongs to the major facilitator superfamily. Monocarboxylate porter (TC 2.A.1.13) family.</text>
</comment>
<organism evidence="5 6">
    <name type="scientific">Hohenbuehelia grisea</name>
    <dbReference type="NCBI Taxonomy" id="104357"/>
    <lineage>
        <taxon>Eukaryota</taxon>
        <taxon>Fungi</taxon>
        <taxon>Dikarya</taxon>
        <taxon>Basidiomycota</taxon>
        <taxon>Agaricomycotina</taxon>
        <taxon>Agaricomycetes</taxon>
        <taxon>Agaricomycetidae</taxon>
        <taxon>Agaricales</taxon>
        <taxon>Pleurotineae</taxon>
        <taxon>Pleurotaceae</taxon>
        <taxon>Hohenbuehelia</taxon>
    </lineage>
</organism>
<feature type="transmembrane region" description="Helical" evidence="3">
    <location>
        <begin position="81"/>
        <end position="100"/>
    </location>
</feature>
<sequence>MSLKSQNDHQEEIVDFSDEKARTASTLSHQATPLPILDGGYDAWATMIGGWLILACTFGYCNSFGVFQDYYTRHEAHSPSQISWIGSTQVFFLVFLGYPAGKLLDAGYFRPAIVTGSAIYIFSLFMLSIANPSQYYQIFLAQGVGLGVGSGLLYTPAIAVQAHHWKSRRAFAMGSITTGTAFGGIILPIVLNQLFQSIGFAWAVRASAFVVLFSLAASCLLMKSRQQPDMPSPSDAPREARVSFVALLTDVPYMIATLSYFLISWGLFFPFFYLQLYAVLHGIDTKLAFYTITIMNAASLPGRVLPSMLADRFGPLNIMIPMCFVSGILIFAMLGVQTVAATVVFAVLYGIFSGGFFSLLGACISAFSKDYSELGVRLGFVFFLSAFGPLAGTPIDGALLQGDAFTWWKSIVFSGCALLLGTSLLAVARYMLVARKGTRRL</sequence>
<dbReference type="InterPro" id="IPR036259">
    <property type="entry name" value="MFS_trans_sf"/>
</dbReference>
<feature type="transmembrane region" description="Helical" evidence="3">
    <location>
        <begin position="43"/>
        <end position="61"/>
    </location>
</feature>
<evidence type="ECO:0000313" key="5">
    <source>
        <dbReference type="EMBL" id="KAL0945863.1"/>
    </source>
</evidence>
<dbReference type="PROSITE" id="PS50850">
    <property type="entry name" value="MFS"/>
    <property type="match status" value="1"/>
</dbReference>
<dbReference type="EMBL" id="JASNQZ010000015">
    <property type="protein sequence ID" value="KAL0945863.1"/>
    <property type="molecule type" value="Genomic_DNA"/>
</dbReference>
<keyword evidence="3" id="KW-0472">Membrane</keyword>
<feature type="transmembrane region" description="Helical" evidence="3">
    <location>
        <begin position="197"/>
        <end position="221"/>
    </location>
</feature>
<proteinExistence type="inferred from homology"/>
<feature type="transmembrane region" description="Helical" evidence="3">
    <location>
        <begin position="112"/>
        <end position="130"/>
    </location>
</feature>
<feature type="transmembrane region" description="Helical" evidence="3">
    <location>
        <begin position="318"/>
        <end position="340"/>
    </location>
</feature>
<dbReference type="Gene3D" id="1.20.1250.20">
    <property type="entry name" value="MFS general substrate transporter like domains"/>
    <property type="match status" value="2"/>
</dbReference>
<comment type="subcellular location">
    <subcellularLocation>
        <location evidence="1">Membrane</location>
        <topology evidence="1">Multi-pass membrane protein</topology>
    </subcellularLocation>
</comment>
<dbReference type="Proteomes" id="UP001556367">
    <property type="component" value="Unassembled WGS sequence"/>
</dbReference>
<dbReference type="SUPFAM" id="SSF103473">
    <property type="entry name" value="MFS general substrate transporter"/>
    <property type="match status" value="1"/>
</dbReference>
<dbReference type="InterPro" id="IPR050327">
    <property type="entry name" value="Proton-linked_MCT"/>
</dbReference>
<feature type="transmembrane region" description="Helical" evidence="3">
    <location>
        <begin position="136"/>
        <end position="158"/>
    </location>
</feature>
<dbReference type="PANTHER" id="PTHR11360">
    <property type="entry name" value="MONOCARBOXYLATE TRANSPORTER"/>
    <property type="match status" value="1"/>
</dbReference>
<feature type="transmembrane region" description="Helical" evidence="3">
    <location>
        <begin position="346"/>
        <end position="367"/>
    </location>
</feature>